<dbReference type="InterPro" id="IPR002938">
    <property type="entry name" value="FAD-bd"/>
</dbReference>
<dbReference type="EMBL" id="QKXC01000009">
    <property type="protein sequence ID" value="RBR26804.1"/>
    <property type="molecule type" value="Genomic_DNA"/>
</dbReference>
<reference evidence="9 10" key="1">
    <citation type="submission" date="2018-06" db="EMBL/GenBank/DDBJ databases">
        <title>Fusarium incarnatum-equiseti species complex species 28.</title>
        <authorList>
            <person name="Gardiner D.M."/>
        </authorList>
    </citation>
    <scope>NUCLEOTIDE SEQUENCE [LARGE SCALE GENOMIC DNA]</scope>
    <source>
        <strain evidence="9 10">FIESC_28</strain>
    </source>
</reference>
<dbReference type="SUPFAM" id="SSF51735">
    <property type="entry name" value="NAD(P)-binding Rossmann-fold domains"/>
    <property type="match status" value="1"/>
</dbReference>
<dbReference type="PANTHER" id="PTHR47178">
    <property type="entry name" value="MONOOXYGENASE, FAD-BINDING"/>
    <property type="match status" value="1"/>
</dbReference>
<accession>A0A366SBV2</accession>
<evidence type="ECO:0000256" key="5">
    <source>
        <dbReference type="ARBA" id="ARBA00023002"/>
    </source>
</evidence>
<dbReference type="GO" id="GO:0071949">
    <property type="term" value="F:FAD binding"/>
    <property type="evidence" value="ECO:0007669"/>
    <property type="project" value="InterPro"/>
</dbReference>
<feature type="domain" description="FAD-binding" evidence="8">
    <location>
        <begin position="5"/>
        <end position="213"/>
    </location>
</feature>
<dbReference type="PANTHER" id="PTHR47178:SF1">
    <property type="entry name" value="FAD-BINDING DOMAIN-CONTAINING PROTEIN-RELATED"/>
    <property type="match status" value="1"/>
</dbReference>
<dbReference type="PRINTS" id="PR00081">
    <property type="entry name" value="GDHRDH"/>
</dbReference>
<dbReference type="Gene3D" id="3.50.50.60">
    <property type="entry name" value="FAD/NAD(P)-binding domain"/>
    <property type="match status" value="1"/>
</dbReference>
<comment type="cofactor">
    <cofactor evidence="1">
        <name>FAD</name>
        <dbReference type="ChEBI" id="CHEBI:57692"/>
    </cofactor>
</comment>
<evidence type="ECO:0000313" key="9">
    <source>
        <dbReference type="EMBL" id="RBR26804.1"/>
    </source>
</evidence>
<keyword evidence="10" id="KW-1185">Reference proteome</keyword>
<organism evidence="9 10">
    <name type="scientific">Fusarium coffeatum</name>
    <dbReference type="NCBI Taxonomy" id="231269"/>
    <lineage>
        <taxon>Eukaryota</taxon>
        <taxon>Fungi</taxon>
        <taxon>Dikarya</taxon>
        <taxon>Ascomycota</taxon>
        <taxon>Pezizomycotina</taxon>
        <taxon>Sordariomycetes</taxon>
        <taxon>Hypocreomycetidae</taxon>
        <taxon>Hypocreales</taxon>
        <taxon>Nectriaceae</taxon>
        <taxon>Fusarium</taxon>
        <taxon>Fusarium incarnatum-equiseti species complex</taxon>
    </lineage>
</organism>
<dbReference type="InterPro" id="IPR002347">
    <property type="entry name" value="SDR_fam"/>
</dbReference>
<evidence type="ECO:0000313" key="10">
    <source>
        <dbReference type="Proteomes" id="UP000253153"/>
    </source>
</evidence>
<dbReference type="FunFam" id="3.40.50.720:FF:000084">
    <property type="entry name" value="Short-chain dehydrogenase reductase"/>
    <property type="match status" value="1"/>
</dbReference>
<keyword evidence="5" id="KW-0560">Oxidoreductase</keyword>
<name>A0A366SBV2_9HYPO</name>
<dbReference type="OrthoDB" id="47494at2759"/>
<dbReference type="Proteomes" id="UP000253153">
    <property type="component" value="Unassembled WGS sequence"/>
</dbReference>
<keyword evidence="2" id="KW-0285">Flavoprotein</keyword>
<evidence type="ECO:0000256" key="3">
    <source>
        <dbReference type="ARBA" id="ARBA00022827"/>
    </source>
</evidence>
<dbReference type="GO" id="GO:0004497">
    <property type="term" value="F:monooxygenase activity"/>
    <property type="evidence" value="ECO:0007669"/>
    <property type="project" value="UniProtKB-KW"/>
</dbReference>
<evidence type="ECO:0000256" key="2">
    <source>
        <dbReference type="ARBA" id="ARBA00022630"/>
    </source>
</evidence>
<keyword evidence="4" id="KW-0521">NADP</keyword>
<keyword evidence="3" id="KW-0274">FAD</keyword>
<feature type="chain" id="PRO_5016702338" description="FAD-binding domain-containing protein" evidence="7">
    <location>
        <begin position="20"/>
        <end position="639"/>
    </location>
</feature>
<dbReference type="InterPro" id="IPR036188">
    <property type="entry name" value="FAD/NAD-bd_sf"/>
</dbReference>
<evidence type="ECO:0000256" key="7">
    <source>
        <dbReference type="SAM" id="SignalP"/>
    </source>
</evidence>
<gene>
    <name evidence="9" type="ORF">FIESC28_00385</name>
</gene>
<proteinExistence type="predicted"/>
<dbReference type="InterPro" id="IPR036291">
    <property type="entry name" value="NAD(P)-bd_dom_sf"/>
</dbReference>
<sequence length="639" mass="69002">MANQPVLIIGAGISGLLLAQSLTQHGVPVRVFERDADLETRGAGWGLTLNWSLPALQSLLPEDIFNRLTEAYVDREAVKQGFSSTFPFFDLSTGELKASTPKAPEASRVRVTRQGLRGLLATGIDVEWNKALKELTSTDENTTATFEDGTSATGRLLVACDGSHSRVRRALFPDLSLQDIPVRMLGVKLNLTSEQAKPVRDRDPFFMHSTHSTENMFVFLSMLDAPGNRPDDIHPYVLQMCVSWPYRAGFFGSDTPIEIPGTAEEQRNLIHDFAKTWAEPWQSLALGVTVDSDIKGLKIQDLPPPAGFQTNSRAVLMGDALHAMAMYRGEGANHVILDVQDFVKELAPALQGGCNYASLRPALDSILALTLRSTFFNVGIMADTLNLQGKVAIVTGSGRENGIGAGIALALARNGAWVTVNYVSDSTKDRAENVCNLLREAGGKAIPVQASVDTIEGSQLLVNKTLEGFRVDHIDILVNNAGIAHFCPITQEPNVEELTKTFQLNVLGAFYMVHYTIAHMPPGGRIVNVSSTNSKRGSGHVSAYAASKAALDSLTWSWAGELGRSKGITVNSVAPGPVITDIYPEGTEEELTREEISLTRAANRAGTTADIGDAVLLLVNEKSRWITGQYIGTSGGVTY</sequence>
<keyword evidence="6" id="KW-0503">Monooxygenase</keyword>
<feature type="signal peptide" evidence="7">
    <location>
        <begin position="1"/>
        <end position="19"/>
    </location>
</feature>
<dbReference type="PRINTS" id="PR00080">
    <property type="entry name" value="SDRFAMILY"/>
</dbReference>
<dbReference type="Gene3D" id="3.40.50.720">
    <property type="entry name" value="NAD(P)-binding Rossmann-like Domain"/>
    <property type="match status" value="1"/>
</dbReference>
<dbReference type="InterPro" id="IPR020904">
    <property type="entry name" value="Sc_DH/Rdtase_CS"/>
</dbReference>
<dbReference type="Pfam" id="PF13561">
    <property type="entry name" value="adh_short_C2"/>
    <property type="match status" value="1"/>
</dbReference>
<dbReference type="AlphaFoldDB" id="A0A366SBV2"/>
<evidence type="ECO:0000259" key="8">
    <source>
        <dbReference type="Pfam" id="PF01494"/>
    </source>
</evidence>
<evidence type="ECO:0000256" key="1">
    <source>
        <dbReference type="ARBA" id="ARBA00001974"/>
    </source>
</evidence>
<keyword evidence="7" id="KW-0732">Signal</keyword>
<comment type="caution">
    <text evidence="9">The sequence shown here is derived from an EMBL/GenBank/DDBJ whole genome shotgun (WGS) entry which is preliminary data.</text>
</comment>
<protein>
    <recommendedName>
        <fullName evidence="8">FAD-binding domain-containing protein</fullName>
    </recommendedName>
</protein>
<evidence type="ECO:0000256" key="6">
    <source>
        <dbReference type="ARBA" id="ARBA00023033"/>
    </source>
</evidence>
<dbReference type="GeneID" id="41989832"/>
<dbReference type="PROSITE" id="PS00061">
    <property type="entry name" value="ADH_SHORT"/>
    <property type="match status" value="1"/>
</dbReference>
<dbReference type="RefSeq" id="XP_031021395.1">
    <property type="nucleotide sequence ID" value="XM_031154536.1"/>
</dbReference>
<dbReference type="SUPFAM" id="SSF51905">
    <property type="entry name" value="FAD/NAD(P)-binding domain"/>
    <property type="match status" value="1"/>
</dbReference>
<evidence type="ECO:0000256" key="4">
    <source>
        <dbReference type="ARBA" id="ARBA00022857"/>
    </source>
</evidence>
<dbReference type="Pfam" id="PF01494">
    <property type="entry name" value="FAD_binding_3"/>
    <property type="match status" value="1"/>
</dbReference>